<dbReference type="PANTHER" id="PTHR30146">
    <property type="entry name" value="LACI-RELATED TRANSCRIPTIONAL REPRESSOR"/>
    <property type="match status" value="1"/>
</dbReference>
<evidence type="ECO:0000259" key="4">
    <source>
        <dbReference type="Pfam" id="PF13377"/>
    </source>
</evidence>
<gene>
    <name evidence="5" type="ORF">ACFOET_02540</name>
</gene>
<keyword evidence="1" id="KW-0805">Transcription regulation</keyword>
<evidence type="ECO:0000313" key="5">
    <source>
        <dbReference type="EMBL" id="MFC3196485.1"/>
    </source>
</evidence>
<accession>A0ABV7JEE7</accession>
<dbReference type="Pfam" id="PF13377">
    <property type="entry name" value="Peripla_BP_3"/>
    <property type="match status" value="1"/>
</dbReference>
<evidence type="ECO:0000313" key="6">
    <source>
        <dbReference type="Proteomes" id="UP001595526"/>
    </source>
</evidence>
<keyword evidence="3" id="KW-0804">Transcription</keyword>
<proteinExistence type="predicted"/>
<dbReference type="Gene3D" id="3.40.50.2300">
    <property type="match status" value="2"/>
</dbReference>
<dbReference type="Proteomes" id="UP001595526">
    <property type="component" value="Unassembled WGS sequence"/>
</dbReference>
<keyword evidence="2" id="KW-0238">DNA-binding</keyword>
<protein>
    <submittedName>
        <fullName evidence="5">Substrate-binding domain-containing protein</fullName>
    </submittedName>
</protein>
<dbReference type="InterPro" id="IPR046335">
    <property type="entry name" value="LacI/GalR-like_sensor"/>
</dbReference>
<sequence length="114" mass="12686">MKVIEILRMDPLPGRTVHHKRPPAIACMRTLIKAGIRVPQNIAIVGFNNDFMSRMIDPDLTTIDNPAMEMGTVAAQHLLQQINKNIPLTISNTILVGSRLIVRSSSLRKQPVKP</sequence>
<dbReference type="RefSeq" id="WP_379019242.1">
    <property type="nucleotide sequence ID" value="NZ_JBHRTA010000008.1"/>
</dbReference>
<dbReference type="PANTHER" id="PTHR30146:SF109">
    <property type="entry name" value="HTH-TYPE TRANSCRIPTIONAL REGULATOR GALS"/>
    <property type="match status" value="1"/>
</dbReference>
<evidence type="ECO:0000256" key="2">
    <source>
        <dbReference type="ARBA" id="ARBA00023125"/>
    </source>
</evidence>
<organism evidence="5 6">
    <name type="scientific">Parapedobacter deserti</name>
    <dbReference type="NCBI Taxonomy" id="1912957"/>
    <lineage>
        <taxon>Bacteria</taxon>
        <taxon>Pseudomonadati</taxon>
        <taxon>Bacteroidota</taxon>
        <taxon>Sphingobacteriia</taxon>
        <taxon>Sphingobacteriales</taxon>
        <taxon>Sphingobacteriaceae</taxon>
        <taxon>Parapedobacter</taxon>
    </lineage>
</organism>
<evidence type="ECO:0000256" key="1">
    <source>
        <dbReference type="ARBA" id="ARBA00023015"/>
    </source>
</evidence>
<evidence type="ECO:0000256" key="3">
    <source>
        <dbReference type="ARBA" id="ARBA00023163"/>
    </source>
</evidence>
<reference evidence="6" key="1">
    <citation type="journal article" date="2019" name="Int. J. Syst. Evol. Microbiol.">
        <title>The Global Catalogue of Microorganisms (GCM) 10K type strain sequencing project: providing services to taxonomists for standard genome sequencing and annotation.</title>
        <authorList>
            <consortium name="The Broad Institute Genomics Platform"/>
            <consortium name="The Broad Institute Genome Sequencing Center for Infectious Disease"/>
            <person name="Wu L."/>
            <person name="Ma J."/>
        </authorList>
    </citation>
    <scope>NUCLEOTIDE SEQUENCE [LARGE SCALE GENOMIC DNA]</scope>
    <source>
        <strain evidence="6">KCTC 52416</strain>
    </source>
</reference>
<name>A0ABV7JEE7_9SPHI</name>
<keyword evidence="6" id="KW-1185">Reference proteome</keyword>
<dbReference type="EMBL" id="JBHRTA010000008">
    <property type="protein sequence ID" value="MFC3196485.1"/>
    <property type="molecule type" value="Genomic_DNA"/>
</dbReference>
<feature type="domain" description="Transcriptional regulator LacI/GalR-like sensor" evidence="4">
    <location>
        <begin position="22"/>
        <end position="106"/>
    </location>
</feature>
<dbReference type="SUPFAM" id="SSF53822">
    <property type="entry name" value="Periplasmic binding protein-like I"/>
    <property type="match status" value="1"/>
</dbReference>
<dbReference type="InterPro" id="IPR028082">
    <property type="entry name" value="Peripla_BP_I"/>
</dbReference>
<comment type="caution">
    <text evidence="5">The sequence shown here is derived from an EMBL/GenBank/DDBJ whole genome shotgun (WGS) entry which is preliminary data.</text>
</comment>